<evidence type="ECO:0000313" key="3">
    <source>
        <dbReference type="Proteomes" id="UP000332933"/>
    </source>
</evidence>
<organism evidence="2 3">
    <name type="scientific">Aphanomyces stellatus</name>
    <dbReference type="NCBI Taxonomy" id="120398"/>
    <lineage>
        <taxon>Eukaryota</taxon>
        <taxon>Sar</taxon>
        <taxon>Stramenopiles</taxon>
        <taxon>Oomycota</taxon>
        <taxon>Saprolegniomycetes</taxon>
        <taxon>Saprolegniales</taxon>
        <taxon>Verrucalvaceae</taxon>
        <taxon>Aphanomyces</taxon>
    </lineage>
</organism>
<dbReference type="OrthoDB" id="76880at2759"/>
<dbReference type="Proteomes" id="UP000332933">
    <property type="component" value="Unassembled WGS sequence"/>
</dbReference>
<gene>
    <name evidence="2" type="primary">Aste57867_10611</name>
    <name evidence="1" type="ORF">As57867_010571</name>
    <name evidence="2" type="ORF">ASTE57867_10611</name>
</gene>
<dbReference type="EMBL" id="VJMH01005220">
    <property type="protein sequence ID" value="KAF0698788.1"/>
    <property type="molecule type" value="Genomic_DNA"/>
</dbReference>
<accession>A0A485KR93</accession>
<dbReference type="EMBL" id="CAADRA010005241">
    <property type="protein sequence ID" value="VFT87483.1"/>
    <property type="molecule type" value="Genomic_DNA"/>
</dbReference>
<keyword evidence="3" id="KW-1185">Reference proteome</keyword>
<name>A0A485KR93_9STRA</name>
<sequence>MPHQLLDIVARAATSTDIFSLADISSVRNWDYSLPTLTKDKRFTERKPWTSSSSFKTAFDERYPILKEIKLDHLALMGGAVLSLLTDAFTSKDLDFFVVTDQPTLSDEAAATFSHDRVKQFIHDVYTFMSTSNDELKKLQEEKQKTKPAFKIDAKKFYQLELFRVRRVLNVYTVDVPTLRAEDWSASEILSVQLITSPYATLPDLVRHADLSITGIAYFNGNVHFTELSKFSFENLCFVVDGATFSSTYVDRVIKYFDRGFDVLLPYLDVSKVRTHNFAFGVDEVIDLPQLTVVVNDIKGHKVCVTEIKKPKLVDGEASAKESSSKFDGYDRAGASNSMHAGAIIHCNIVSLINGTYDAFIVDGEGANYAKAFRDRPYITERMLINSYETVKNDLYTNSTLNLSKLVKYFTVLKPSALLDRVVGSYVAAKEAEGRAASAMFDKSFDAHVERVVEELVAEQVAIAKLKIVELEKLTLPTKTVESRRGVAPSPEVFFGKYYKAL</sequence>
<evidence type="ECO:0000313" key="1">
    <source>
        <dbReference type="EMBL" id="KAF0698788.1"/>
    </source>
</evidence>
<proteinExistence type="predicted"/>
<evidence type="ECO:0000313" key="2">
    <source>
        <dbReference type="EMBL" id="VFT87483.1"/>
    </source>
</evidence>
<dbReference type="AlphaFoldDB" id="A0A485KR93"/>
<protein>
    <submittedName>
        <fullName evidence="2">Aste57867_10611 protein</fullName>
    </submittedName>
</protein>
<reference evidence="1" key="2">
    <citation type="submission" date="2019-06" db="EMBL/GenBank/DDBJ databases">
        <title>Genomics analysis of Aphanomyces spp. identifies a new class of oomycete effector associated with host adaptation.</title>
        <authorList>
            <person name="Gaulin E."/>
        </authorList>
    </citation>
    <scope>NUCLEOTIDE SEQUENCE</scope>
    <source>
        <strain evidence="1">CBS 578.67</strain>
    </source>
</reference>
<reference evidence="2 3" key="1">
    <citation type="submission" date="2019-03" db="EMBL/GenBank/DDBJ databases">
        <authorList>
            <person name="Gaulin E."/>
            <person name="Dumas B."/>
        </authorList>
    </citation>
    <scope>NUCLEOTIDE SEQUENCE [LARGE SCALE GENOMIC DNA]</scope>
    <source>
        <strain evidence="2">CBS 568.67</strain>
    </source>
</reference>